<dbReference type="EMBL" id="JACIJJ010000001">
    <property type="protein sequence ID" value="MBB5697000.1"/>
    <property type="molecule type" value="Genomic_DNA"/>
</dbReference>
<keyword evidence="2" id="KW-1185">Reference proteome</keyword>
<comment type="caution">
    <text evidence="1">The sequence shown here is derived from an EMBL/GenBank/DDBJ whole genome shotgun (WGS) entry which is preliminary data.</text>
</comment>
<proteinExistence type="predicted"/>
<evidence type="ECO:0000313" key="1">
    <source>
        <dbReference type="EMBL" id="MBB5697000.1"/>
    </source>
</evidence>
<protein>
    <submittedName>
        <fullName evidence="1">Uncharacterized protein</fullName>
    </submittedName>
</protein>
<evidence type="ECO:0000313" key="2">
    <source>
        <dbReference type="Proteomes" id="UP000557739"/>
    </source>
</evidence>
<organism evidence="1 2">
    <name type="scientific">Sphingomonas yantingensis</name>
    <dbReference type="NCBI Taxonomy" id="1241761"/>
    <lineage>
        <taxon>Bacteria</taxon>
        <taxon>Pseudomonadati</taxon>
        <taxon>Pseudomonadota</taxon>
        <taxon>Alphaproteobacteria</taxon>
        <taxon>Sphingomonadales</taxon>
        <taxon>Sphingomonadaceae</taxon>
        <taxon>Sphingomonas</taxon>
    </lineage>
</organism>
<dbReference type="RefSeq" id="WP_184023584.1">
    <property type="nucleotide sequence ID" value="NZ_JACIJJ010000001.1"/>
</dbReference>
<accession>A0A7W9AM66</accession>
<sequence>MPIENDEVAAQLLEFLERQDAFTAMLAAWSSGIAGGGPNGDGRYPLPTGAGTTTLVPCPTQSAFDASLLRFERIALTTGNTIVLGPEHSGKTLLLAGVTGTSNISVQLPGGVAPGWSCLLIQQGSGGPRVTVTIGTNSSGESGFLRSRGNVFRLADQYAVASVICTERTSSFRSTMVLAGDIVQ</sequence>
<reference evidence="1 2" key="1">
    <citation type="submission" date="2020-08" db="EMBL/GenBank/DDBJ databases">
        <title>Genomic Encyclopedia of Type Strains, Phase IV (KMG-IV): sequencing the most valuable type-strain genomes for metagenomic binning, comparative biology and taxonomic classification.</title>
        <authorList>
            <person name="Goeker M."/>
        </authorList>
    </citation>
    <scope>NUCLEOTIDE SEQUENCE [LARGE SCALE GENOMIC DNA]</scope>
    <source>
        <strain evidence="1 2">DSM 27244</strain>
    </source>
</reference>
<dbReference type="AlphaFoldDB" id="A0A7W9AM66"/>
<name>A0A7W9AM66_9SPHN</name>
<gene>
    <name evidence="1" type="ORF">FHR19_000325</name>
</gene>
<dbReference type="Proteomes" id="UP000557739">
    <property type="component" value="Unassembled WGS sequence"/>
</dbReference>